<dbReference type="InterPro" id="IPR034683">
    <property type="entry name" value="IspD/TarI"/>
</dbReference>
<dbReference type="SUPFAM" id="SSF53448">
    <property type="entry name" value="Nucleotide-diphospho-sugar transferases"/>
    <property type="match status" value="1"/>
</dbReference>
<dbReference type="EC" id="2.7.7.60" evidence="3"/>
<keyword evidence="6" id="KW-1185">Reference proteome</keyword>
<dbReference type="RefSeq" id="WP_386155177.1">
    <property type="nucleotide sequence ID" value="NZ_JBHMBS010000003.1"/>
</dbReference>
<evidence type="ECO:0000256" key="3">
    <source>
        <dbReference type="HAMAP-Rule" id="MF_00108"/>
    </source>
</evidence>
<dbReference type="Gene3D" id="3.40.50.720">
    <property type="entry name" value="NAD(P)-binding Rossmann-like Domain"/>
    <property type="match status" value="1"/>
</dbReference>
<comment type="function">
    <text evidence="3">Catalyzes the formation of 4-diphosphocytidyl-2-C-methyl-D-erythritol from CTP and 2-C-methyl-D-erythritol 4-phosphate (MEP).</text>
</comment>
<feature type="site" description="Transition state stabilizer" evidence="3">
    <location>
        <position position="22"/>
    </location>
</feature>
<dbReference type="InterPro" id="IPR036291">
    <property type="entry name" value="NAD(P)-bd_dom_sf"/>
</dbReference>
<feature type="site" description="Positions MEP for the nucleophilic attack" evidence="3">
    <location>
        <position position="164"/>
    </location>
</feature>
<accession>A0ABV5TC05</accession>
<keyword evidence="2 3" id="KW-0548">Nucleotidyltransferase</keyword>
<feature type="compositionally biased region" description="Low complexity" evidence="4">
    <location>
        <begin position="292"/>
        <end position="323"/>
    </location>
</feature>
<comment type="pathway">
    <text evidence="3">Isoprenoid biosynthesis; isopentenyl diphosphate biosynthesis via DXP pathway; isopentenyl diphosphate from 1-deoxy-D-xylulose 5-phosphate: step 2/6.</text>
</comment>
<feature type="site" description="Positions MEP for the nucleophilic attack" evidence="3">
    <location>
        <position position="226"/>
    </location>
</feature>
<dbReference type="Gene3D" id="3.90.550.10">
    <property type="entry name" value="Spore Coat Polysaccharide Biosynthesis Protein SpsA, Chain A"/>
    <property type="match status" value="1"/>
</dbReference>
<dbReference type="Pfam" id="PF13561">
    <property type="entry name" value="adh_short_C2"/>
    <property type="match status" value="1"/>
</dbReference>
<dbReference type="InterPro" id="IPR050088">
    <property type="entry name" value="IspD/TarI_cytidylyltransf_bact"/>
</dbReference>
<keyword evidence="1 3" id="KW-0808">Transferase</keyword>
<dbReference type="CDD" id="cd02516">
    <property type="entry name" value="CDP-ME_synthetase"/>
    <property type="match status" value="1"/>
</dbReference>
<dbReference type="InterPro" id="IPR002347">
    <property type="entry name" value="SDR_fam"/>
</dbReference>
<evidence type="ECO:0000313" key="6">
    <source>
        <dbReference type="Proteomes" id="UP001589610"/>
    </source>
</evidence>
<dbReference type="InterPro" id="IPR001228">
    <property type="entry name" value="IspD"/>
</dbReference>
<evidence type="ECO:0000256" key="2">
    <source>
        <dbReference type="ARBA" id="ARBA00022695"/>
    </source>
</evidence>
<comment type="similarity">
    <text evidence="3">Belongs to the IspD/TarI cytidylyltransferase family. IspD subfamily.</text>
</comment>
<evidence type="ECO:0000256" key="1">
    <source>
        <dbReference type="ARBA" id="ARBA00022679"/>
    </source>
</evidence>
<proteinExistence type="inferred from homology"/>
<dbReference type="PANTHER" id="PTHR32125:SF4">
    <property type="entry name" value="2-C-METHYL-D-ERYTHRITOL 4-PHOSPHATE CYTIDYLYLTRANSFERASE, CHLOROPLASTIC"/>
    <property type="match status" value="1"/>
</dbReference>
<dbReference type="PANTHER" id="PTHR32125">
    <property type="entry name" value="2-C-METHYL-D-ERYTHRITOL 4-PHOSPHATE CYTIDYLYLTRANSFERASE, CHLOROPLASTIC"/>
    <property type="match status" value="1"/>
</dbReference>
<dbReference type="Pfam" id="PF01128">
    <property type="entry name" value="IspD"/>
    <property type="match status" value="1"/>
</dbReference>
<dbReference type="HAMAP" id="MF_00108">
    <property type="entry name" value="IspD"/>
    <property type="match status" value="1"/>
</dbReference>
<dbReference type="Proteomes" id="UP001589610">
    <property type="component" value="Unassembled WGS sequence"/>
</dbReference>
<protein>
    <recommendedName>
        <fullName evidence="3">2-C-methyl-D-erythritol 4-phosphate cytidylyltransferase</fullName>
        <ecNumber evidence="3">2.7.7.60</ecNumber>
    </recommendedName>
    <alternativeName>
        <fullName evidence="3">4-diphosphocytidyl-2C-methyl-D-erythritol synthase</fullName>
    </alternativeName>
    <alternativeName>
        <fullName evidence="3">MEP cytidylyltransferase</fullName>
        <shortName evidence="3">MCT</shortName>
    </alternativeName>
</protein>
<dbReference type="EMBL" id="JBHMBS010000003">
    <property type="protein sequence ID" value="MFB9675273.1"/>
    <property type="molecule type" value="Genomic_DNA"/>
</dbReference>
<dbReference type="SUPFAM" id="SSF51735">
    <property type="entry name" value="NAD(P)-binding Rossmann-fold domains"/>
    <property type="match status" value="1"/>
</dbReference>
<reference evidence="5 6" key="1">
    <citation type="submission" date="2024-09" db="EMBL/GenBank/DDBJ databases">
        <authorList>
            <person name="Sun Q."/>
            <person name="Mori K."/>
        </authorList>
    </citation>
    <scope>NUCLEOTIDE SEQUENCE [LARGE SCALE GENOMIC DNA]</scope>
    <source>
        <strain evidence="5 6">JCM 3028</strain>
    </source>
</reference>
<feature type="site" description="Transition state stabilizer" evidence="3">
    <location>
        <position position="29"/>
    </location>
</feature>
<dbReference type="CDD" id="cd05233">
    <property type="entry name" value="SDR_c"/>
    <property type="match status" value="1"/>
</dbReference>
<comment type="catalytic activity">
    <reaction evidence="3">
        <text>2-C-methyl-D-erythritol 4-phosphate + CTP + H(+) = 4-CDP-2-C-methyl-D-erythritol + diphosphate</text>
        <dbReference type="Rhea" id="RHEA:13429"/>
        <dbReference type="ChEBI" id="CHEBI:15378"/>
        <dbReference type="ChEBI" id="CHEBI:33019"/>
        <dbReference type="ChEBI" id="CHEBI:37563"/>
        <dbReference type="ChEBI" id="CHEBI:57823"/>
        <dbReference type="ChEBI" id="CHEBI:58262"/>
        <dbReference type="EC" id="2.7.7.60"/>
    </reaction>
</comment>
<dbReference type="PRINTS" id="PR00081">
    <property type="entry name" value="GDHRDH"/>
</dbReference>
<name>A0ABV5TC05_9ACTN</name>
<organism evidence="5 6">
    <name type="scientific">Streptosporangium vulgare</name>
    <dbReference type="NCBI Taxonomy" id="46190"/>
    <lineage>
        <taxon>Bacteria</taxon>
        <taxon>Bacillati</taxon>
        <taxon>Actinomycetota</taxon>
        <taxon>Actinomycetes</taxon>
        <taxon>Streptosporangiales</taxon>
        <taxon>Streptosporangiaceae</taxon>
        <taxon>Streptosporangium</taxon>
    </lineage>
</organism>
<dbReference type="InterPro" id="IPR029044">
    <property type="entry name" value="Nucleotide-diphossugar_trans"/>
</dbReference>
<evidence type="ECO:0000313" key="5">
    <source>
        <dbReference type="EMBL" id="MFB9675273.1"/>
    </source>
</evidence>
<keyword evidence="3" id="KW-0414">Isoprene biosynthesis</keyword>
<comment type="caution">
    <text evidence="5">The sequence shown here is derived from an EMBL/GenBank/DDBJ whole genome shotgun (WGS) entry which is preliminary data.</text>
</comment>
<feature type="region of interest" description="Disordered" evidence="4">
    <location>
        <begin position="292"/>
        <end position="356"/>
    </location>
</feature>
<evidence type="ECO:0000256" key="4">
    <source>
        <dbReference type="SAM" id="MobiDB-lite"/>
    </source>
</evidence>
<gene>
    <name evidence="3" type="primary">ispD</name>
    <name evidence="5" type="ORF">ACFFRH_07220</name>
</gene>
<sequence>MAEREPRPRTVGVVLAGGVGRRVGHDTPKQLLEIAGRTILEHTLALFEGAPEIDEIMVLMAPGFTGEVERIVERNGFTKVGRILEGGASRPETTWRALRALGTRECLVLLHDAVRPLAEPRIIADCVEALRTFSAVEVAIPSSDTIVVTSPGPHGEIVSEVPDRARLRRVQTPQCFRLSVIREAYERAFADPGFADRPPTDDCGVVLRYLPDVPIHVVPGSERNMKVTHPVDLFVADKLLRLAASDVPARSGTALRDALEGRTVVVFGADDAAGAEVAELAGRHGARVFPLSGSPALPGSPGLPRPAHSPVSPDSPVSPHSPATPGSSGTQALPGLRGLSGTPSLPGTQGLSGAPDGVRVDDFRAVADALARVVKETGGIDYVVSAAGAPPGRIDAVDDTAIAETVSVNHLGPVTVARAALPHLRETRGQLLFHAPSRAQDGTGDGLRSFAGAAVAGLTRALAEEWAGYGVRVNCVDPGRAEATAPSGPSAPYAVARTSLDVLASGVTGQVVDARP</sequence>
<feature type="compositionally biased region" description="Polar residues" evidence="4">
    <location>
        <begin position="341"/>
        <end position="351"/>
    </location>
</feature>